<sequence length="409" mass="46745">MKKTNKFSPEVRERAVRMVQEHRDQYPSLWAAVESIAPKIGCVPKTLLEWVQRQEVDTGVRAGVTTGEAQRVKELEREVKELRRANEILKLASAFFGPGGARPPTQVLTNFIDEHRDTYEVEPICKVLQVAPSCYRRRAAHRRDPLKRCARAKRDEELVPQIERVWQANMQVYGAEKVWRQLAREGTVVARCTVERLMRNLGLRGVKRGKVMRTTVSDSKAACPLDKVNRQFRAERPNQLWVSDFTYVSTWQGWLYVAFVIDVFARRIVGWRVSSSMHTDFVLDALEQALYDRQPGSDKSLIHHSDRGSQYVSIRYSERLAEAGIEPSVGSKGDSYDNALAETINGLYKAELIHRRGPWKTKEAVELATLEWVAWFNHQRLLGPIGYIPPAEAEANYYRQLANQAAAVA</sequence>
<dbReference type="RefSeq" id="WP_263573991.1">
    <property type="nucleotide sequence ID" value="NZ_JAJIRN010000029.1"/>
</dbReference>
<proteinExistence type="predicted"/>
<accession>A0ABT2YN28</accession>
<dbReference type="InterPro" id="IPR050900">
    <property type="entry name" value="Transposase_IS3/IS150/IS904"/>
</dbReference>
<dbReference type="InterPro" id="IPR048020">
    <property type="entry name" value="Transpos_IS3"/>
</dbReference>
<evidence type="ECO:0000313" key="3">
    <source>
        <dbReference type="EMBL" id="MCV2371412.1"/>
    </source>
</evidence>
<dbReference type="NCBIfam" id="NF033516">
    <property type="entry name" value="transpos_IS3"/>
    <property type="match status" value="1"/>
</dbReference>
<feature type="domain" description="Integrase catalytic" evidence="2">
    <location>
        <begin position="233"/>
        <end position="397"/>
    </location>
</feature>
<dbReference type="Pfam" id="PF00665">
    <property type="entry name" value="rve"/>
    <property type="match status" value="1"/>
</dbReference>
<evidence type="ECO:0000259" key="2">
    <source>
        <dbReference type="PROSITE" id="PS50994"/>
    </source>
</evidence>
<dbReference type="InterPro" id="IPR001584">
    <property type="entry name" value="Integrase_cat-core"/>
</dbReference>
<dbReference type="PROSITE" id="PS50994">
    <property type="entry name" value="INTEGRASE"/>
    <property type="match status" value="1"/>
</dbReference>
<evidence type="ECO:0000313" key="4">
    <source>
        <dbReference type="Proteomes" id="UP001209701"/>
    </source>
</evidence>
<dbReference type="InterPro" id="IPR002514">
    <property type="entry name" value="Transposase_8"/>
</dbReference>
<dbReference type="InterPro" id="IPR036397">
    <property type="entry name" value="RNaseH_sf"/>
</dbReference>
<dbReference type="SUPFAM" id="SSF53098">
    <property type="entry name" value="Ribonuclease H-like"/>
    <property type="match status" value="1"/>
</dbReference>
<keyword evidence="1" id="KW-0175">Coiled coil</keyword>
<feature type="coiled-coil region" evidence="1">
    <location>
        <begin position="65"/>
        <end position="92"/>
    </location>
</feature>
<keyword evidence="4" id="KW-1185">Reference proteome</keyword>
<dbReference type="Proteomes" id="UP001209701">
    <property type="component" value="Unassembled WGS sequence"/>
</dbReference>
<dbReference type="InterPro" id="IPR025948">
    <property type="entry name" value="HTH-like_dom"/>
</dbReference>
<dbReference type="Pfam" id="PF01527">
    <property type="entry name" value="HTH_Tnp_1"/>
    <property type="match status" value="1"/>
</dbReference>
<dbReference type="InterPro" id="IPR009057">
    <property type="entry name" value="Homeodomain-like_sf"/>
</dbReference>
<dbReference type="Gene3D" id="3.30.420.10">
    <property type="entry name" value="Ribonuclease H-like superfamily/Ribonuclease H"/>
    <property type="match status" value="1"/>
</dbReference>
<dbReference type="PANTHER" id="PTHR46889">
    <property type="entry name" value="TRANSPOSASE INSF FOR INSERTION SEQUENCE IS3B-RELATED"/>
    <property type="match status" value="1"/>
</dbReference>
<dbReference type="InterPro" id="IPR036388">
    <property type="entry name" value="WH-like_DNA-bd_sf"/>
</dbReference>
<name>A0ABT2YN28_9BURK</name>
<dbReference type="Gene3D" id="1.10.10.10">
    <property type="entry name" value="Winged helix-like DNA-binding domain superfamily/Winged helix DNA-binding domain"/>
    <property type="match status" value="1"/>
</dbReference>
<organism evidence="3 4">
    <name type="scientific">Roseateles oligotrophus</name>
    <dbReference type="NCBI Taxonomy" id="1769250"/>
    <lineage>
        <taxon>Bacteria</taxon>
        <taxon>Pseudomonadati</taxon>
        <taxon>Pseudomonadota</taxon>
        <taxon>Betaproteobacteria</taxon>
        <taxon>Burkholderiales</taxon>
        <taxon>Sphaerotilaceae</taxon>
        <taxon>Roseateles</taxon>
    </lineage>
</organism>
<dbReference type="Pfam" id="PF13333">
    <property type="entry name" value="rve_2"/>
    <property type="match status" value="1"/>
</dbReference>
<evidence type="ECO:0000256" key="1">
    <source>
        <dbReference type="SAM" id="Coils"/>
    </source>
</evidence>
<dbReference type="SUPFAM" id="SSF46689">
    <property type="entry name" value="Homeodomain-like"/>
    <property type="match status" value="1"/>
</dbReference>
<dbReference type="InterPro" id="IPR012337">
    <property type="entry name" value="RNaseH-like_sf"/>
</dbReference>
<protein>
    <submittedName>
        <fullName evidence="3">IS3 family transposase</fullName>
    </submittedName>
</protein>
<gene>
    <name evidence="3" type="ORF">LNV07_25275</name>
</gene>
<dbReference type="Pfam" id="PF13276">
    <property type="entry name" value="HTH_21"/>
    <property type="match status" value="1"/>
</dbReference>
<reference evidence="3 4" key="1">
    <citation type="submission" date="2021-11" db="EMBL/GenBank/DDBJ databases">
        <authorList>
            <person name="Liang Q."/>
            <person name="Mou H."/>
            <person name="Liu Z."/>
        </authorList>
    </citation>
    <scope>NUCLEOTIDE SEQUENCE [LARGE SCALE GENOMIC DNA]</scope>
    <source>
        <strain evidence="3 4">CHU3</strain>
    </source>
</reference>
<comment type="caution">
    <text evidence="3">The sequence shown here is derived from an EMBL/GenBank/DDBJ whole genome shotgun (WGS) entry which is preliminary data.</text>
</comment>
<dbReference type="PANTHER" id="PTHR46889:SF4">
    <property type="entry name" value="TRANSPOSASE INSO FOR INSERTION SEQUENCE ELEMENT IS911B-RELATED"/>
    <property type="match status" value="1"/>
</dbReference>
<dbReference type="EMBL" id="JAJIRN010000029">
    <property type="protein sequence ID" value="MCV2371412.1"/>
    <property type="molecule type" value="Genomic_DNA"/>
</dbReference>